<dbReference type="GO" id="GO:0008017">
    <property type="term" value="F:microtubule binding"/>
    <property type="evidence" value="ECO:0007669"/>
    <property type="project" value="TreeGrafter"/>
</dbReference>
<evidence type="ECO:0000256" key="7">
    <source>
        <dbReference type="ARBA" id="ARBA00039966"/>
    </source>
</evidence>
<reference evidence="9" key="2">
    <citation type="submission" date="2020-05" db="UniProtKB">
        <authorList>
            <consortium name="EnsemblMetazoa"/>
        </authorList>
    </citation>
    <scope>IDENTIFICATION</scope>
    <source>
        <strain evidence="9">LVP_AGWG</strain>
    </source>
</reference>
<dbReference type="InParanoid" id="A0A6I8T805"/>
<evidence type="ECO:0000256" key="8">
    <source>
        <dbReference type="ARBA" id="ARBA00041958"/>
    </source>
</evidence>
<comment type="subunit">
    <text evidence="2">Interacts with microtubules.</text>
</comment>
<evidence type="ECO:0000256" key="4">
    <source>
        <dbReference type="ARBA" id="ARBA00022737"/>
    </source>
</evidence>
<dbReference type="PANTHER" id="PTHR16056:SF16">
    <property type="entry name" value="REGULATOR OF MICROTUBULE DYNAMICS PROTEIN 1"/>
    <property type="match status" value="1"/>
</dbReference>
<keyword evidence="6" id="KW-0206">Cytoskeleton</keyword>
<dbReference type="EnsemblMetazoa" id="AAEL003430-RB">
    <property type="protein sequence ID" value="AAEL003430-PB"/>
    <property type="gene ID" value="AAEL003430"/>
</dbReference>
<evidence type="ECO:0000256" key="1">
    <source>
        <dbReference type="ARBA" id="ARBA00004245"/>
    </source>
</evidence>
<protein>
    <recommendedName>
        <fullName evidence="7">Regulator of microtubule dynamics protein 1</fullName>
    </recommendedName>
    <alternativeName>
        <fullName evidence="8">Protein FAM82B</fullName>
    </alternativeName>
</protein>
<dbReference type="SUPFAM" id="SSF48452">
    <property type="entry name" value="TPR-like"/>
    <property type="match status" value="1"/>
</dbReference>
<keyword evidence="5" id="KW-0802">TPR repeat</keyword>
<dbReference type="GO" id="GO:0005876">
    <property type="term" value="C:spindle microtubule"/>
    <property type="evidence" value="ECO:0007669"/>
    <property type="project" value="TreeGrafter"/>
</dbReference>
<keyword evidence="3" id="KW-0963">Cytoplasm</keyword>
<reference evidence="9 10" key="1">
    <citation type="submission" date="2017-06" db="EMBL/GenBank/DDBJ databases">
        <title>Aedes aegypti genome working group (AGWG) sequencing and assembly.</title>
        <authorList>
            <consortium name="Aedes aegypti Genome Working Group (AGWG)"/>
            <person name="Matthews B.J."/>
        </authorList>
    </citation>
    <scope>NUCLEOTIDE SEQUENCE [LARGE SCALE GENOMIC DNA]</scope>
    <source>
        <strain evidence="9 10">LVP_AGWG</strain>
    </source>
</reference>
<dbReference type="PANTHER" id="PTHR16056">
    <property type="entry name" value="REGULATOR OF MICROTUBULE DYNAMICS PROTEIN"/>
    <property type="match status" value="1"/>
</dbReference>
<dbReference type="OrthoDB" id="69711at2759"/>
<dbReference type="Gene3D" id="1.25.40.10">
    <property type="entry name" value="Tetratricopeptide repeat domain"/>
    <property type="match status" value="2"/>
</dbReference>
<sequence>MVIQSSYVRRLQLIASAIALRHSSPLVAQSWRNYLGLGSRQPELQRCNHVISRLQALVQRTTKYINLVWTRVHLIVESDTTTPVVVNLIDVRLLGTKSNCLTQLHCISPIEAKSSGTAKSTTATVGVGFLASFSLFSSGKAKKDSTTEKEAGEKMAEMEATKSLSETIQHSDQLFDENNFQEAYDLLMKSSNPEAYEIKWRIARALFNLSKSTPSPKKEEMVRESFQFATEALALNDNDFAAHKWYSILLDAKSGLDGIKERVTQLENVKKHMKRALELNPTDATSWYILGQFYYGLADLPWYQRKIVATIFATPPEGSYEEALECFEKAEQTKPNFYSMNHLMLGRTYQALKNNGKAKEFLTLAANVTVLNEDDKQAKEEAAKLLKKL</sequence>
<accession>A0A6I8T805</accession>
<comment type="subcellular location">
    <subcellularLocation>
        <location evidence="1">Cytoplasm</location>
        <location evidence="1">Cytoskeleton</location>
    </subcellularLocation>
</comment>
<evidence type="ECO:0000256" key="2">
    <source>
        <dbReference type="ARBA" id="ARBA00011375"/>
    </source>
</evidence>
<evidence type="ECO:0000256" key="3">
    <source>
        <dbReference type="ARBA" id="ARBA00022490"/>
    </source>
</evidence>
<keyword evidence="4" id="KW-0677">Repeat</keyword>
<evidence type="ECO:0000256" key="5">
    <source>
        <dbReference type="ARBA" id="ARBA00022803"/>
    </source>
</evidence>
<evidence type="ECO:0000313" key="9">
    <source>
        <dbReference type="EnsemblMetazoa" id="AAEL003430-PB"/>
    </source>
</evidence>
<dbReference type="AlphaFoldDB" id="A0A6I8T805"/>
<dbReference type="GO" id="GO:0097431">
    <property type="term" value="C:mitotic spindle pole"/>
    <property type="evidence" value="ECO:0007669"/>
    <property type="project" value="TreeGrafter"/>
</dbReference>
<keyword evidence="10" id="KW-1185">Reference proteome</keyword>
<dbReference type="Proteomes" id="UP000008820">
    <property type="component" value="Chromosome 3"/>
</dbReference>
<evidence type="ECO:0000313" key="10">
    <source>
        <dbReference type="Proteomes" id="UP000008820"/>
    </source>
</evidence>
<gene>
    <name evidence="9" type="primary">5578103</name>
</gene>
<name>A0A6I8T805_AEDAE</name>
<dbReference type="Pfam" id="PF21033">
    <property type="entry name" value="RMD1-3"/>
    <property type="match status" value="1"/>
</dbReference>
<proteinExistence type="predicted"/>
<dbReference type="InterPro" id="IPR049039">
    <property type="entry name" value="RMD1-3_a_helical_rpt"/>
</dbReference>
<dbReference type="GO" id="GO:0005739">
    <property type="term" value="C:mitochondrion"/>
    <property type="evidence" value="ECO:0007669"/>
    <property type="project" value="TreeGrafter"/>
</dbReference>
<evidence type="ECO:0000256" key="6">
    <source>
        <dbReference type="ARBA" id="ARBA00023212"/>
    </source>
</evidence>
<organism evidence="9 10">
    <name type="scientific">Aedes aegypti</name>
    <name type="common">Yellowfever mosquito</name>
    <name type="synonym">Culex aegypti</name>
    <dbReference type="NCBI Taxonomy" id="7159"/>
    <lineage>
        <taxon>Eukaryota</taxon>
        <taxon>Metazoa</taxon>
        <taxon>Ecdysozoa</taxon>
        <taxon>Arthropoda</taxon>
        <taxon>Hexapoda</taxon>
        <taxon>Insecta</taxon>
        <taxon>Pterygota</taxon>
        <taxon>Neoptera</taxon>
        <taxon>Endopterygota</taxon>
        <taxon>Diptera</taxon>
        <taxon>Nematocera</taxon>
        <taxon>Culicoidea</taxon>
        <taxon>Culicidae</taxon>
        <taxon>Culicinae</taxon>
        <taxon>Aedini</taxon>
        <taxon>Aedes</taxon>
        <taxon>Stegomyia</taxon>
    </lineage>
</organism>
<dbReference type="InterPro" id="IPR011990">
    <property type="entry name" value="TPR-like_helical_dom_sf"/>
</dbReference>